<dbReference type="SUPFAM" id="SSF103039">
    <property type="entry name" value="CheC-like"/>
    <property type="match status" value="1"/>
</dbReference>
<evidence type="ECO:0000313" key="5">
    <source>
        <dbReference type="Proteomes" id="UP000243524"/>
    </source>
</evidence>
<dbReference type="Gene3D" id="3.40.1550.10">
    <property type="entry name" value="CheC-like"/>
    <property type="match status" value="1"/>
</dbReference>
<evidence type="ECO:0000256" key="2">
    <source>
        <dbReference type="ARBA" id="ARBA00022801"/>
    </source>
</evidence>
<dbReference type="AlphaFoldDB" id="A0A2I0QWC7"/>
<dbReference type="EMBL" id="PJNH01000001">
    <property type="protein sequence ID" value="PKR78642.1"/>
    <property type="molecule type" value="Genomic_DNA"/>
</dbReference>
<dbReference type="Pfam" id="PF04509">
    <property type="entry name" value="CheC"/>
    <property type="match status" value="2"/>
</dbReference>
<dbReference type="PANTHER" id="PTHR43693:SF1">
    <property type="entry name" value="PROTEIN PHOSPHATASE CHEZ"/>
    <property type="match status" value="1"/>
</dbReference>
<dbReference type="InterPro" id="IPR028976">
    <property type="entry name" value="CheC-like_sf"/>
</dbReference>
<gene>
    <name evidence="4" type="ORF">CEY16_02480</name>
</gene>
<organism evidence="4 5">
    <name type="scientific">Halalkalibacillus sediminis</name>
    <dbReference type="NCBI Taxonomy" id="2018042"/>
    <lineage>
        <taxon>Bacteria</taxon>
        <taxon>Bacillati</taxon>
        <taxon>Bacillota</taxon>
        <taxon>Bacilli</taxon>
        <taxon>Bacillales</taxon>
        <taxon>Bacillaceae</taxon>
        <taxon>Halalkalibacillus</taxon>
    </lineage>
</organism>
<comment type="caution">
    <text evidence="4">The sequence shown here is derived from an EMBL/GenBank/DDBJ whole genome shotgun (WGS) entry which is preliminary data.</text>
</comment>
<evidence type="ECO:0000256" key="1">
    <source>
        <dbReference type="ARBA" id="ARBA00022500"/>
    </source>
</evidence>
<accession>A0A2I0QWC7</accession>
<evidence type="ECO:0000313" key="4">
    <source>
        <dbReference type="EMBL" id="PKR78642.1"/>
    </source>
</evidence>
<keyword evidence="1" id="KW-0145">Chemotaxis</keyword>
<dbReference type="OrthoDB" id="9812187at2"/>
<dbReference type="Proteomes" id="UP000243524">
    <property type="component" value="Unassembled WGS sequence"/>
</dbReference>
<reference evidence="4 5" key="1">
    <citation type="submission" date="2017-06" db="EMBL/GenBank/DDBJ databases">
        <title>the draft geome sequence of Illustriluteabacillus marina B3227.</title>
        <authorList>
            <person name="He R.-H."/>
            <person name="Du Z.-J."/>
        </authorList>
    </citation>
    <scope>NUCLEOTIDE SEQUENCE [LARGE SCALE GENOMIC DNA]</scope>
    <source>
        <strain evidence="4 5">B3227</strain>
    </source>
</reference>
<dbReference type="PANTHER" id="PTHR43693">
    <property type="entry name" value="PROTEIN PHOSPHATASE CHEZ"/>
    <property type="match status" value="1"/>
</dbReference>
<sequence>MGEFNELNHIHLDILKEIGNIGAGNAATSLSNLLDKKVEMSVPVVNIVSFDEMMEQAGGSEDVQAAVFVQMMGATSGSMFFVLDPEDADQFVSLLIGEPGSSILDEGDNEIAVSAFVELGNILTGSYLRALSDFTQLNVYQSVPTVSIDMVGAMLSQGLLQTSMVSDQVIMIETLLHDVEGTKSDIRGHFFLLPDPDAFTTIFKALGVNDHE</sequence>
<dbReference type="RefSeq" id="WP_101330385.1">
    <property type="nucleotide sequence ID" value="NZ_PJNH01000001.1"/>
</dbReference>
<dbReference type="CDD" id="cd17909">
    <property type="entry name" value="CheC_ClassI"/>
    <property type="match status" value="1"/>
</dbReference>
<evidence type="ECO:0000259" key="3">
    <source>
        <dbReference type="Pfam" id="PF04509"/>
    </source>
</evidence>
<dbReference type="InterPro" id="IPR007597">
    <property type="entry name" value="CheC"/>
</dbReference>
<feature type="domain" description="CheC-like protein" evidence="3">
    <location>
        <begin position="114"/>
        <end position="148"/>
    </location>
</feature>
<dbReference type="GO" id="GO:0006935">
    <property type="term" value="P:chemotaxis"/>
    <property type="evidence" value="ECO:0007669"/>
    <property type="project" value="UniProtKB-KW"/>
</dbReference>
<protein>
    <submittedName>
        <fullName evidence="4">CheY-P-specific phosphatase CheC</fullName>
    </submittedName>
</protein>
<dbReference type="InterPro" id="IPR050992">
    <property type="entry name" value="CheZ_family_phosphatases"/>
</dbReference>
<proteinExistence type="predicted"/>
<keyword evidence="2" id="KW-0378">Hydrolase</keyword>
<feature type="domain" description="CheC-like protein" evidence="3">
    <location>
        <begin position="10"/>
        <end position="47"/>
    </location>
</feature>
<name>A0A2I0QWC7_9BACI</name>
<keyword evidence="5" id="KW-1185">Reference proteome</keyword>
<dbReference type="GO" id="GO:0016787">
    <property type="term" value="F:hydrolase activity"/>
    <property type="evidence" value="ECO:0007669"/>
    <property type="project" value="UniProtKB-KW"/>
</dbReference>